<gene>
    <name evidence="1" type="ORF">G8759_03470</name>
</gene>
<dbReference type="CDD" id="cd21650">
    <property type="entry name" value="CrtA-like"/>
    <property type="match status" value="1"/>
</dbReference>
<protein>
    <submittedName>
        <fullName evidence="1">DUF3291 domain-containing protein</fullName>
    </submittedName>
</protein>
<name>A0A6G9AH19_9BACT</name>
<dbReference type="KEGG" id="spib:G8759_03470"/>
<dbReference type="InterPro" id="IPR049574">
    <property type="entry name" value="CrtA-like"/>
</dbReference>
<dbReference type="Proteomes" id="UP000501802">
    <property type="component" value="Chromosome"/>
</dbReference>
<proteinExistence type="predicted"/>
<evidence type="ECO:0000313" key="2">
    <source>
        <dbReference type="Proteomes" id="UP000501802"/>
    </source>
</evidence>
<accession>A0A6G9AH19</accession>
<dbReference type="AlphaFoldDB" id="A0A6G9AH19"/>
<evidence type="ECO:0000313" key="1">
    <source>
        <dbReference type="EMBL" id="QIP11751.1"/>
    </source>
</evidence>
<dbReference type="EMBL" id="CP050063">
    <property type="protein sequence ID" value="QIP11751.1"/>
    <property type="molecule type" value="Genomic_DNA"/>
</dbReference>
<dbReference type="RefSeq" id="WP_167205238.1">
    <property type="nucleotide sequence ID" value="NZ_CP050063.1"/>
</dbReference>
<reference evidence="1 2" key="1">
    <citation type="submission" date="2020-03" db="EMBL/GenBank/DDBJ databases">
        <authorList>
            <person name="Kim M.K."/>
        </authorList>
    </citation>
    <scope>NUCLEOTIDE SEQUENCE [LARGE SCALE GENOMIC DNA]</scope>
    <source>
        <strain evidence="1 2">BT328</strain>
    </source>
</reference>
<sequence>MSSPVITVTVFHYRPLARFQAFANMGRFLMKTAREDGLLFSKLMGSGKNFGLVPDFSTYVFLAVWENDTFADVFSQTHTYQLLQAGVAHSGTLYLRPQRTHGLWNGQNPFLPISQAFAPGHLPESPVAVLTRATIHSYALLDFWRHVPQARQRLHDHQDNLLFGIGIGEVPLVHQCTISIWRSSAAIEQYAYRQSGHKEIVQLTRQRQWYREELFARFAVLKAEGALFADIQQVMSTN</sequence>
<keyword evidence="2" id="KW-1185">Reference proteome</keyword>
<organism evidence="1 2">
    <name type="scientific">Spirosoma aureum</name>
    <dbReference type="NCBI Taxonomy" id="2692134"/>
    <lineage>
        <taxon>Bacteria</taxon>
        <taxon>Pseudomonadati</taxon>
        <taxon>Bacteroidota</taxon>
        <taxon>Cytophagia</taxon>
        <taxon>Cytophagales</taxon>
        <taxon>Cytophagaceae</taxon>
        <taxon>Spirosoma</taxon>
    </lineage>
</organism>